<dbReference type="PANTHER" id="PTHR15427:SF52">
    <property type="entry name" value="C1Q DOMAIN-CONTAINING PROTEIN"/>
    <property type="match status" value="1"/>
</dbReference>
<evidence type="ECO:0000256" key="4">
    <source>
        <dbReference type="ARBA" id="ARBA00023119"/>
    </source>
</evidence>
<dbReference type="InterPro" id="IPR001073">
    <property type="entry name" value="C1q_dom"/>
</dbReference>
<dbReference type="Gene3D" id="2.60.120.40">
    <property type="match status" value="1"/>
</dbReference>
<keyword evidence="8" id="KW-1185">Reference proteome</keyword>
<dbReference type="Proteomes" id="UP000887568">
    <property type="component" value="Unplaced"/>
</dbReference>
<protein>
    <recommendedName>
        <fullName evidence="6">C1q domain-containing protein</fullName>
    </recommendedName>
</protein>
<keyword evidence="3" id="KW-0732">Signal</keyword>
<dbReference type="EnsemblMetazoa" id="XM_038221277.1">
    <property type="protein sequence ID" value="XP_038077205.1"/>
    <property type="gene ID" value="LOC119745054"/>
</dbReference>
<organism evidence="7 8">
    <name type="scientific">Patiria miniata</name>
    <name type="common">Bat star</name>
    <name type="synonym">Asterina miniata</name>
    <dbReference type="NCBI Taxonomy" id="46514"/>
    <lineage>
        <taxon>Eukaryota</taxon>
        <taxon>Metazoa</taxon>
        <taxon>Echinodermata</taxon>
        <taxon>Eleutherozoa</taxon>
        <taxon>Asterozoa</taxon>
        <taxon>Asteroidea</taxon>
        <taxon>Valvatacea</taxon>
        <taxon>Valvatida</taxon>
        <taxon>Asterinidae</taxon>
        <taxon>Patiria</taxon>
    </lineage>
</organism>
<comment type="subcellular location">
    <subcellularLocation>
        <location evidence="1">Secreted</location>
    </subcellularLocation>
</comment>
<feature type="region of interest" description="Disordered" evidence="5">
    <location>
        <begin position="82"/>
        <end position="161"/>
    </location>
</feature>
<dbReference type="Pfam" id="PF00386">
    <property type="entry name" value="C1q"/>
    <property type="match status" value="1"/>
</dbReference>
<feature type="compositionally biased region" description="Low complexity" evidence="5">
    <location>
        <begin position="128"/>
        <end position="137"/>
    </location>
</feature>
<accession>A0A914BMN5</accession>
<dbReference type="OrthoDB" id="6154955at2759"/>
<dbReference type="InterPro" id="IPR008983">
    <property type="entry name" value="Tumour_necrosis_fac-like_dom"/>
</dbReference>
<keyword evidence="4" id="KW-0176">Collagen</keyword>
<dbReference type="PANTHER" id="PTHR15427">
    <property type="entry name" value="EMILIN ELASTIN MICROFIBRIL INTERFACE-LOCATED PROTEIN ELASTIN MICROFIBRIL INTERFACER"/>
    <property type="match status" value="1"/>
</dbReference>
<reference evidence="7" key="1">
    <citation type="submission" date="2022-11" db="UniProtKB">
        <authorList>
            <consortium name="EnsemblMetazoa"/>
        </authorList>
    </citation>
    <scope>IDENTIFICATION</scope>
</reference>
<evidence type="ECO:0000313" key="8">
    <source>
        <dbReference type="Proteomes" id="UP000887568"/>
    </source>
</evidence>
<dbReference type="InterPro" id="IPR050392">
    <property type="entry name" value="Collagen/C1q_domain"/>
</dbReference>
<evidence type="ECO:0000256" key="5">
    <source>
        <dbReference type="SAM" id="MobiDB-lite"/>
    </source>
</evidence>
<proteinExistence type="predicted"/>
<name>A0A914BMN5_PATMI</name>
<evidence type="ECO:0000256" key="2">
    <source>
        <dbReference type="ARBA" id="ARBA00022525"/>
    </source>
</evidence>
<dbReference type="AlphaFoldDB" id="A0A914BMN5"/>
<dbReference type="InterPro" id="IPR008160">
    <property type="entry name" value="Collagen"/>
</dbReference>
<evidence type="ECO:0000313" key="7">
    <source>
        <dbReference type="EnsemblMetazoa" id="XP_038077205.1"/>
    </source>
</evidence>
<dbReference type="GO" id="GO:0005576">
    <property type="term" value="C:extracellular region"/>
    <property type="evidence" value="ECO:0007669"/>
    <property type="project" value="UniProtKB-SubCell"/>
</dbReference>
<feature type="domain" description="C1q" evidence="6">
    <location>
        <begin position="159"/>
        <end position="296"/>
    </location>
</feature>
<dbReference type="PRINTS" id="PR00007">
    <property type="entry name" value="COMPLEMNTC1Q"/>
</dbReference>
<dbReference type="SUPFAM" id="SSF49842">
    <property type="entry name" value="TNF-like"/>
    <property type="match status" value="1"/>
</dbReference>
<evidence type="ECO:0000256" key="3">
    <source>
        <dbReference type="ARBA" id="ARBA00022729"/>
    </source>
</evidence>
<keyword evidence="2" id="KW-0964">Secreted</keyword>
<dbReference type="PROSITE" id="PS50871">
    <property type="entry name" value="C1Q"/>
    <property type="match status" value="1"/>
</dbReference>
<evidence type="ECO:0000256" key="1">
    <source>
        <dbReference type="ARBA" id="ARBA00004613"/>
    </source>
</evidence>
<evidence type="ECO:0000259" key="6">
    <source>
        <dbReference type="PROSITE" id="PS50871"/>
    </source>
</evidence>
<sequence>MNTHPMPVFCSTVEDPSRDRIQERYIKMKICLATICSIALLLDNSVKVRASVTGPVPLDDDCPRCEECQMCFHGSSGIPGIPGMPGYPGSRGNAGQKGEIGPIGPKSDQGPAGNPGPKGDDGLGLPGAKGPKGAPGLVGTAGQTGAKGQKGEPGETPDDSNKRVAFTVVKLSDFTSSSRETRLPFEGIETLLPGTTFDLDTGTFTCNVPGTYVFMFSVLKYFSSSSIFVFLRKNNNNSSVVAAYSNDSNPIDPEQVSGSAVLVLQGGDTVYLTMAGKAHGDSDHETSFSGFLLFAE</sequence>
<dbReference type="RefSeq" id="XP_038077205.1">
    <property type="nucleotide sequence ID" value="XM_038221277.1"/>
</dbReference>
<dbReference type="GeneID" id="119745054"/>
<dbReference type="Pfam" id="PF01391">
    <property type="entry name" value="Collagen"/>
    <property type="match status" value="1"/>
</dbReference>
<dbReference type="SMART" id="SM00110">
    <property type="entry name" value="C1Q"/>
    <property type="match status" value="1"/>
</dbReference>